<evidence type="ECO:0000256" key="1">
    <source>
        <dbReference type="SAM" id="Phobius"/>
    </source>
</evidence>
<dbReference type="RefSeq" id="WP_078737132.1">
    <property type="nucleotide sequence ID" value="NZ_FUXE01000012.1"/>
</dbReference>
<gene>
    <name evidence="2" type="ORF">SAMN02745171_01220</name>
</gene>
<evidence type="ECO:0000313" key="3">
    <source>
        <dbReference type="Proteomes" id="UP000190121"/>
    </source>
</evidence>
<proteinExistence type="predicted"/>
<keyword evidence="1" id="KW-0472">Membrane</keyword>
<dbReference type="STRING" id="29524.SAMN02745171_01220"/>
<keyword evidence="3" id="KW-1185">Reference proteome</keyword>
<dbReference type="AlphaFoldDB" id="A0A1T4NUI0"/>
<keyword evidence="1" id="KW-1133">Transmembrane helix</keyword>
<feature type="transmembrane region" description="Helical" evidence="1">
    <location>
        <begin position="7"/>
        <end position="28"/>
    </location>
</feature>
<accession>A0A1T4NUI0</accession>
<name>A0A1T4NUI0_9PORP</name>
<feature type="transmembrane region" description="Helical" evidence="1">
    <location>
        <begin position="69"/>
        <end position="92"/>
    </location>
</feature>
<feature type="transmembrane region" description="Helical" evidence="1">
    <location>
        <begin position="34"/>
        <end position="57"/>
    </location>
</feature>
<protein>
    <submittedName>
        <fullName evidence="2">Uncharacterized protein</fullName>
    </submittedName>
</protein>
<dbReference type="Proteomes" id="UP000190121">
    <property type="component" value="Unassembled WGS sequence"/>
</dbReference>
<organism evidence="2 3">
    <name type="scientific">Porphyromonas circumdentaria</name>
    <dbReference type="NCBI Taxonomy" id="29524"/>
    <lineage>
        <taxon>Bacteria</taxon>
        <taxon>Pseudomonadati</taxon>
        <taxon>Bacteroidota</taxon>
        <taxon>Bacteroidia</taxon>
        <taxon>Bacteroidales</taxon>
        <taxon>Porphyromonadaceae</taxon>
        <taxon>Porphyromonas</taxon>
    </lineage>
</organism>
<reference evidence="3" key="1">
    <citation type="submission" date="2017-02" db="EMBL/GenBank/DDBJ databases">
        <authorList>
            <person name="Varghese N."/>
            <person name="Submissions S."/>
        </authorList>
    </citation>
    <scope>NUCLEOTIDE SEQUENCE [LARGE SCALE GENOMIC DNA]</scope>
    <source>
        <strain evidence="3">ATCC 51356</strain>
    </source>
</reference>
<dbReference type="EMBL" id="FUXE01000012">
    <property type="protein sequence ID" value="SJZ82398.1"/>
    <property type="molecule type" value="Genomic_DNA"/>
</dbReference>
<keyword evidence="1" id="KW-0812">Transmembrane</keyword>
<dbReference type="OrthoDB" id="9927418at2"/>
<sequence length="102" mass="11420">MKEKGYNVGFIATTVAFLSLSLLFFLPIIVRNHWVTSIVAFILGSASFLILVTTIGRTLIKKRPITRKLIYIFIISVFAQIVSVGLFANVVIDFLVRGYNPI</sequence>
<evidence type="ECO:0000313" key="2">
    <source>
        <dbReference type="EMBL" id="SJZ82398.1"/>
    </source>
</evidence>